<keyword evidence="1" id="KW-0472">Membrane</keyword>
<keyword evidence="1" id="KW-0812">Transmembrane</keyword>
<evidence type="ECO:0000256" key="1">
    <source>
        <dbReference type="SAM" id="Phobius"/>
    </source>
</evidence>
<name>A0A0V0H5Y1_SOLCH</name>
<reference evidence="2" key="1">
    <citation type="submission" date="2015-12" db="EMBL/GenBank/DDBJ databases">
        <title>Gene expression during late stages of embryo sac development: a critical building block for successful pollen-pistil interactions.</title>
        <authorList>
            <person name="Liu Y."/>
            <person name="Joly V."/>
            <person name="Sabar M."/>
            <person name="Matton D.P."/>
        </authorList>
    </citation>
    <scope>NUCLEOTIDE SEQUENCE</scope>
</reference>
<accession>A0A0V0H5Y1</accession>
<dbReference type="AlphaFoldDB" id="A0A0V0H5Y1"/>
<feature type="transmembrane region" description="Helical" evidence="1">
    <location>
        <begin position="33"/>
        <end position="53"/>
    </location>
</feature>
<protein>
    <submittedName>
        <fullName evidence="2">Putative ovule protein</fullName>
    </submittedName>
</protein>
<organism evidence="2">
    <name type="scientific">Solanum chacoense</name>
    <name type="common">Chaco potato</name>
    <dbReference type="NCBI Taxonomy" id="4108"/>
    <lineage>
        <taxon>Eukaryota</taxon>
        <taxon>Viridiplantae</taxon>
        <taxon>Streptophyta</taxon>
        <taxon>Embryophyta</taxon>
        <taxon>Tracheophyta</taxon>
        <taxon>Spermatophyta</taxon>
        <taxon>Magnoliopsida</taxon>
        <taxon>eudicotyledons</taxon>
        <taxon>Gunneridae</taxon>
        <taxon>Pentapetalae</taxon>
        <taxon>asterids</taxon>
        <taxon>lamiids</taxon>
        <taxon>Solanales</taxon>
        <taxon>Solanaceae</taxon>
        <taxon>Solanoideae</taxon>
        <taxon>Solaneae</taxon>
        <taxon>Solanum</taxon>
    </lineage>
</organism>
<dbReference type="EMBL" id="GEDG01025992">
    <property type="protein sequence ID" value="JAP14844.1"/>
    <property type="molecule type" value="Transcribed_RNA"/>
</dbReference>
<dbReference type="EMBL" id="GEDG01024658">
    <property type="protein sequence ID" value="JAP15810.1"/>
    <property type="molecule type" value="Transcribed_RNA"/>
</dbReference>
<keyword evidence="1" id="KW-1133">Transmembrane helix</keyword>
<proteinExistence type="predicted"/>
<evidence type="ECO:0000313" key="2">
    <source>
        <dbReference type="EMBL" id="JAP15810.1"/>
    </source>
</evidence>
<sequence>KSLNAPNLGDQSKSIIFPLFQIRFLRGDEIEHLLFVVLLICWPLSVLVLWLILQKATKMEAKI</sequence>
<feature type="non-terminal residue" evidence="2">
    <location>
        <position position="1"/>
    </location>
</feature>